<dbReference type="Proteomes" id="UP000180252">
    <property type="component" value="Unassembled WGS sequence"/>
</dbReference>
<keyword evidence="1" id="KW-1133">Transmembrane helix</keyword>
<dbReference type="EMBL" id="MUHG01000024">
    <property type="protein sequence ID" value="OXB17705.1"/>
    <property type="molecule type" value="Genomic_DNA"/>
</dbReference>
<dbReference type="EMBL" id="MIKE01000022">
    <property type="protein sequence ID" value="OHT45351.1"/>
    <property type="molecule type" value="Genomic_DNA"/>
</dbReference>
<reference evidence="4" key="2">
    <citation type="submission" date="2016-09" db="EMBL/GenBank/DDBJ databases">
        <authorList>
            <person name="Chen S."/>
            <person name="Walker E."/>
        </authorList>
    </citation>
    <scope>NUCLEOTIDE SEQUENCE [LARGE SCALE GENOMIC DNA]</scope>
    <source>
        <strain evidence="4">MSU</strain>
    </source>
</reference>
<evidence type="ECO:0000313" key="3">
    <source>
        <dbReference type="EMBL" id="OXB17705.1"/>
    </source>
</evidence>
<sequence length="217" mass="25269">MIILVGTRDSNIKNGVIFNEKCSNCEAQDTLYFSIYRKYVHLTIIPLFPVGKSVFIKCNNCSEQFDYEDLNQNSQLKLANEKTKSSVELFTGSILLILIGIYSSYAYFKDSDKTAKLIKTPVIGDVYNLKFSDGYYSNMKIDKVTKDSVFTTHNNFNTYLPYEIDDLDRAENYTNRKVNYSKNELLELYKNEKIIKIRRSEYPLDNQEPQFKIPITK</sequence>
<keyword evidence="1" id="KW-0812">Transmembrane</keyword>
<dbReference type="Proteomes" id="UP000198319">
    <property type="component" value="Unassembled WGS sequence"/>
</dbReference>
<dbReference type="STRING" id="1278819.BHE19_05770"/>
<gene>
    <name evidence="3" type="ORF">B0A71_16155</name>
    <name evidence="2" type="ORF">BHE19_05770</name>
</gene>
<evidence type="ECO:0000256" key="1">
    <source>
        <dbReference type="SAM" id="Phobius"/>
    </source>
</evidence>
<dbReference type="RefSeq" id="WP_070906653.1">
    <property type="nucleotide sequence ID" value="NZ_MIKE01000022.1"/>
</dbReference>
<evidence type="ECO:0000313" key="4">
    <source>
        <dbReference type="Proteomes" id="UP000180252"/>
    </source>
</evidence>
<organism evidence="2 4">
    <name type="scientific">Flavobacterium tructae</name>
    <dbReference type="NCBI Taxonomy" id="1114873"/>
    <lineage>
        <taxon>Bacteria</taxon>
        <taxon>Pseudomonadati</taxon>
        <taxon>Bacteroidota</taxon>
        <taxon>Flavobacteriia</taxon>
        <taxon>Flavobacteriales</taxon>
        <taxon>Flavobacteriaceae</taxon>
        <taxon>Flavobacterium</taxon>
    </lineage>
</organism>
<keyword evidence="1" id="KW-0472">Membrane</keyword>
<dbReference type="AlphaFoldDB" id="A0A1S1J6X3"/>
<evidence type="ECO:0000313" key="5">
    <source>
        <dbReference type="Proteomes" id="UP000198319"/>
    </source>
</evidence>
<dbReference type="OrthoDB" id="766141at2"/>
<evidence type="ECO:0000313" key="2">
    <source>
        <dbReference type="EMBL" id="OHT45351.1"/>
    </source>
</evidence>
<name>A0A1S1J6X3_9FLAO</name>
<proteinExistence type="predicted"/>
<reference evidence="3 5" key="3">
    <citation type="submission" date="2016-11" db="EMBL/GenBank/DDBJ databases">
        <title>Whole genomes of Flavobacteriaceae.</title>
        <authorList>
            <person name="Stine C."/>
            <person name="Li C."/>
            <person name="Tadesse D."/>
        </authorList>
    </citation>
    <scope>NUCLEOTIDE SEQUENCE [LARGE SCALE GENOMIC DNA]</scope>
    <source>
        <strain evidence="3 5">ATCC BAA-2541</strain>
    </source>
</reference>
<keyword evidence="5" id="KW-1185">Reference proteome</keyword>
<reference evidence="2" key="1">
    <citation type="submission" date="2016-09" db="EMBL/GenBank/DDBJ databases">
        <authorList>
            <person name="Capua I."/>
            <person name="De Benedictis P."/>
            <person name="Joannis T."/>
            <person name="Lombin L.H."/>
            <person name="Cattoli G."/>
        </authorList>
    </citation>
    <scope>NUCLEOTIDE SEQUENCE [LARGE SCALE GENOMIC DNA]</scope>
    <source>
        <strain evidence="2">MSU</strain>
    </source>
</reference>
<accession>A0A1S1J6X3</accession>
<protein>
    <submittedName>
        <fullName evidence="2">Uncharacterized protein</fullName>
    </submittedName>
</protein>
<feature type="transmembrane region" description="Helical" evidence="1">
    <location>
        <begin position="89"/>
        <end position="108"/>
    </location>
</feature>
<comment type="caution">
    <text evidence="2">The sequence shown here is derived from an EMBL/GenBank/DDBJ whole genome shotgun (WGS) entry which is preliminary data.</text>
</comment>